<evidence type="ECO:0000313" key="1">
    <source>
        <dbReference type="EMBL" id="SFQ79361.1"/>
    </source>
</evidence>
<reference evidence="2" key="1">
    <citation type="submission" date="2016-10" db="EMBL/GenBank/DDBJ databases">
        <authorList>
            <person name="Varghese N."/>
            <person name="Submissions S."/>
        </authorList>
    </citation>
    <scope>NUCLEOTIDE SEQUENCE [LARGE SCALE GENOMIC DNA]</scope>
    <source>
        <strain evidence="2">DSM 44637</strain>
    </source>
</reference>
<dbReference type="RefSeq" id="WP_093577235.1">
    <property type="nucleotide sequence ID" value="NZ_FOWC01000026.1"/>
</dbReference>
<organism evidence="1 2">
    <name type="scientific">Amycolatopsis rubida</name>
    <dbReference type="NCBI Taxonomy" id="112413"/>
    <lineage>
        <taxon>Bacteria</taxon>
        <taxon>Bacillati</taxon>
        <taxon>Actinomycetota</taxon>
        <taxon>Actinomycetes</taxon>
        <taxon>Pseudonocardiales</taxon>
        <taxon>Pseudonocardiaceae</taxon>
        <taxon>Amycolatopsis</taxon>
    </lineage>
</organism>
<dbReference type="AlphaFoldDB" id="A0A1I6BEM4"/>
<dbReference type="STRING" id="112413.SAMN05421854_12628"/>
<gene>
    <name evidence="1" type="ORF">SAMN05421854_12628</name>
</gene>
<evidence type="ECO:0008006" key="3">
    <source>
        <dbReference type="Google" id="ProtNLM"/>
    </source>
</evidence>
<accession>A0A1I6BEM4</accession>
<sequence length="99" mass="9789">MCAAGPEIRGTRVELLSAPGCPNAEAARSLAAGCLAESGLGAAVVERVGRYRSPTILVDGVDVMGTPEAVAGDACRLDVPTRERVLAALAAAASAAGKA</sequence>
<name>A0A1I6BEM4_9PSEU</name>
<proteinExistence type="predicted"/>
<dbReference type="OrthoDB" id="7185309at2"/>
<dbReference type="EMBL" id="FOWC01000026">
    <property type="protein sequence ID" value="SFQ79361.1"/>
    <property type="molecule type" value="Genomic_DNA"/>
</dbReference>
<protein>
    <recommendedName>
        <fullName evidence="3">Alkylmercury lyase</fullName>
    </recommendedName>
</protein>
<evidence type="ECO:0000313" key="2">
    <source>
        <dbReference type="Proteomes" id="UP000199137"/>
    </source>
</evidence>
<dbReference type="Proteomes" id="UP000199137">
    <property type="component" value="Unassembled WGS sequence"/>
</dbReference>